<sequence length="195" mass="22502">MKLDEIGARLTAGRQSGQELSPFSRTVIVGASKSAVARMFGVSRAIVQVPRTRRLEVLIRREKRYIIQLTKRKPRLLTQMLTNTLDTRISRSTIRRKRILLTKAVAMARYQFACLWLENTEVLIRSYQKALEEGLLLVYNGTRHFQQDNAKVYTSTSSIEWLLNYCCWWSIDQAQVDKLIDSIPCRLAIVKKARG</sequence>
<evidence type="ECO:0000313" key="2">
    <source>
        <dbReference type="Proteomes" id="UP001303647"/>
    </source>
</evidence>
<reference evidence="1" key="2">
    <citation type="submission" date="2023-05" db="EMBL/GenBank/DDBJ databases">
        <authorList>
            <consortium name="Lawrence Berkeley National Laboratory"/>
            <person name="Steindorff A."/>
            <person name="Hensen N."/>
            <person name="Bonometti L."/>
            <person name="Westerberg I."/>
            <person name="Brannstrom I.O."/>
            <person name="Guillou S."/>
            <person name="Cros-Aarteil S."/>
            <person name="Calhoun S."/>
            <person name="Haridas S."/>
            <person name="Kuo A."/>
            <person name="Mondo S."/>
            <person name="Pangilinan J."/>
            <person name="Riley R."/>
            <person name="Labutti K."/>
            <person name="Andreopoulos B."/>
            <person name="Lipzen A."/>
            <person name="Chen C."/>
            <person name="Yanf M."/>
            <person name="Daum C."/>
            <person name="Ng V."/>
            <person name="Clum A."/>
            <person name="Ohm R."/>
            <person name="Martin F."/>
            <person name="Silar P."/>
            <person name="Natvig D."/>
            <person name="Lalanne C."/>
            <person name="Gautier V."/>
            <person name="Ament-Velasquez S.L."/>
            <person name="Kruys A."/>
            <person name="Hutchinson M.I."/>
            <person name="Powell A.J."/>
            <person name="Barry K."/>
            <person name="Miller A.N."/>
            <person name="Grigoriev I.V."/>
            <person name="Debuchy R."/>
            <person name="Gladieux P."/>
            <person name="Thoren M.H."/>
            <person name="Johannesson H."/>
        </authorList>
    </citation>
    <scope>NUCLEOTIDE SEQUENCE</scope>
    <source>
        <strain evidence="1">CBS 359.72</strain>
    </source>
</reference>
<dbReference type="EMBL" id="MU857799">
    <property type="protein sequence ID" value="KAK4243595.1"/>
    <property type="molecule type" value="Genomic_DNA"/>
</dbReference>
<organism evidence="1 2">
    <name type="scientific">Corynascus novoguineensis</name>
    <dbReference type="NCBI Taxonomy" id="1126955"/>
    <lineage>
        <taxon>Eukaryota</taxon>
        <taxon>Fungi</taxon>
        <taxon>Dikarya</taxon>
        <taxon>Ascomycota</taxon>
        <taxon>Pezizomycotina</taxon>
        <taxon>Sordariomycetes</taxon>
        <taxon>Sordariomycetidae</taxon>
        <taxon>Sordariales</taxon>
        <taxon>Chaetomiaceae</taxon>
        <taxon>Corynascus</taxon>
    </lineage>
</organism>
<dbReference type="Proteomes" id="UP001303647">
    <property type="component" value="Unassembled WGS sequence"/>
</dbReference>
<dbReference type="AlphaFoldDB" id="A0AAN7CKR8"/>
<name>A0AAN7CKR8_9PEZI</name>
<protein>
    <submittedName>
        <fullName evidence="1">Uncharacterized protein</fullName>
    </submittedName>
</protein>
<keyword evidence="2" id="KW-1185">Reference proteome</keyword>
<reference evidence="1" key="1">
    <citation type="journal article" date="2023" name="Mol. Phylogenet. Evol.">
        <title>Genome-scale phylogeny and comparative genomics of the fungal order Sordariales.</title>
        <authorList>
            <person name="Hensen N."/>
            <person name="Bonometti L."/>
            <person name="Westerberg I."/>
            <person name="Brannstrom I.O."/>
            <person name="Guillou S."/>
            <person name="Cros-Aarteil S."/>
            <person name="Calhoun S."/>
            <person name="Haridas S."/>
            <person name="Kuo A."/>
            <person name="Mondo S."/>
            <person name="Pangilinan J."/>
            <person name="Riley R."/>
            <person name="LaButti K."/>
            <person name="Andreopoulos B."/>
            <person name="Lipzen A."/>
            <person name="Chen C."/>
            <person name="Yan M."/>
            <person name="Daum C."/>
            <person name="Ng V."/>
            <person name="Clum A."/>
            <person name="Steindorff A."/>
            <person name="Ohm R.A."/>
            <person name="Martin F."/>
            <person name="Silar P."/>
            <person name="Natvig D.O."/>
            <person name="Lalanne C."/>
            <person name="Gautier V."/>
            <person name="Ament-Velasquez S.L."/>
            <person name="Kruys A."/>
            <person name="Hutchinson M.I."/>
            <person name="Powell A.J."/>
            <person name="Barry K."/>
            <person name="Miller A.N."/>
            <person name="Grigoriev I.V."/>
            <person name="Debuchy R."/>
            <person name="Gladieux P."/>
            <person name="Hiltunen Thoren M."/>
            <person name="Johannesson H."/>
        </authorList>
    </citation>
    <scope>NUCLEOTIDE SEQUENCE</scope>
    <source>
        <strain evidence="1">CBS 359.72</strain>
    </source>
</reference>
<gene>
    <name evidence="1" type="ORF">C7999DRAFT_44627</name>
</gene>
<comment type="caution">
    <text evidence="1">The sequence shown here is derived from an EMBL/GenBank/DDBJ whole genome shotgun (WGS) entry which is preliminary data.</text>
</comment>
<accession>A0AAN7CKR8</accession>
<evidence type="ECO:0000313" key="1">
    <source>
        <dbReference type="EMBL" id="KAK4243595.1"/>
    </source>
</evidence>
<proteinExistence type="predicted"/>